<comment type="similarity">
    <text evidence="1">Belongs to the universal ribosomal protein uS2 family.</text>
</comment>
<dbReference type="AlphaFoldDB" id="A0A0F9LD90"/>
<feature type="region of interest" description="Disordered" evidence="5">
    <location>
        <begin position="1"/>
        <end position="21"/>
    </location>
</feature>
<proteinExistence type="inferred from homology"/>
<dbReference type="GO" id="GO:0006412">
    <property type="term" value="P:translation"/>
    <property type="evidence" value="ECO:0007669"/>
    <property type="project" value="InterPro"/>
</dbReference>
<organism evidence="6">
    <name type="scientific">marine sediment metagenome</name>
    <dbReference type="NCBI Taxonomy" id="412755"/>
    <lineage>
        <taxon>unclassified sequences</taxon>
        <taxon>metagenomes</taxon>
        <taxon>ecological metagenomes</taxon>
    </lineage>
</organism>
<feature type="region of interest" description="Disordered" evidence="5">
    <location>
        <begin position="265"/>
        <end position="288"/>
    </location>
</feature>
<evidence type="ECO:0000256" key="4">
    <source>
        <dbReference type="ARBA" id="ARBA00035256"/>
    </source>
</evidence>
<dbReference type="SUPFAM" id="SSF52313">
    <property type="entry name" value="Ribosomal protein S2"/>
    <property type="match status" value="1"/>
</dbReference>
<gene>
    <name evidence="6" type="ORF">LCGC14_1524100</name>
</gene>
<dbReference type="InterPro" id="IPR023591">
    <property type="entry name" value="Ribosomal_uS2_flav_dom_sf"/>
</dbReference>
<dbReference type="InterPro" id="IPR001865">
    <property type="entry name" value="Ribosomal_uS2"/>
</dbReference>
<dbReference type="PRINTS" id="PR00395">
    <property type="entry name" value="RIBOSOMALS2"/>
</dbReference>
<dbReference type="InterPro" id="IPR005707">
    <property type="entry name" value="Ribosomal_uS2_euk/arc"/>
</dbReference>
<dbReference type="GO" id="GO:0015935">
    <property type="term" value="C:small ribosomal subunit"/>
    <property type="evidence" value="ECO:0007669"/>
    <property type="project" value="InterPro"/>
</dbReference>
<evidence type="ECO:0000256" key="3">
    <source>
        <dbReference type="ARBA" id="ARBA00023274"/>
    </source>
</evidence>
<keyword evidence="2" id="KW-0689">Ribosomal protein</keyword>
<sequence>MARKKKKSEKPETKSEVDNADDFVEDFEIDFEDDLDLEEELNLLDTEDIDDEIEVKEELVDKEEERKQLFLSCGIHIGTKLLTGDARRFIYRQTNYGLYVIDLTQTGERLKIAAKFLSKYFEEESDRVIVTSVRRYGKEPVKKFCEVLGCRAIITRFIPGSLTNPIIDTYIKDASVVVIVDPHADKVILGEAKLARIPIVSLFDTDDTLMGIDLAVPANNRGKKALGLAFWLLARQILLELGKISSENEFSYTLEEFTSKIIPVYRQDQRNQPRNQRNQRNQPRNQRR</sequence>
<dbReference type="Pfam" id="PF00318">
    <property type="entry name" value="Ribosomal_S2"/>
    <property type="match status" value="2"/>
</dbReference>
<dbReference type="FunFam" id="3.40.50.10490:FF:000030">
    <property type="entry name" value="30S ribosomal protein S2"/>
    <property type="match status" value="1"/>
</dbReference>
<evidence type="ECO:0000256" key="1">
    <source>
        <dbReference type="ARBA" id="ARBA00006242"/>
    </source>
</evidence>
<accession>A0A0F9LD90</accession>
<dbReference type="EMBL" id="LAZR01011347">
    <property type="protein sequence ID" value="KKM62195.1"/>
    <property type="molecule type" value="Genomic_DNA"/>
</dbReference>
<protein>
    <recommendedName>
        <fullName evidence="4">Small ribosomal subunit protein uS2</fullName>
    </recommendedName>
</protein>
<dbReference type="Gene3D" id="3.40.50.10490">
    <property type="entry name" value="Glucose-6-phosphate isomerase like protein, domain 1"/>
    <property type="match status" value="1"/>
</dbReference>
<evidence type="ECO:0000313" key="6">
    <source>
        <dbReference type="EMBL" id="KKM62195.1"/>
    </source>
</evidence>
<name>A0A0F9LD90_9ZZZZ</name>
<comment type="caution">
    <text evidence="6">The sequence shown here is derived from an EMBL/GenBank/DDBJ whole genome shotgun (WGS) entry which is preliminary data.</text>
</comment>
<reference evidence="6" key="1">
    <citation type="journal article" date="2015" name="Nature">
        <title>Complex archaea that bridge the gap between prokaryotes and eukaryotes.</title>
        <authorList>
            <person name="Spang A."/>
            <person name="Saw J.H."/>
            <person name="Jorgensen S.L."/>
            <person name="Zaremba-Niedzwiedzka K."/>
            <person name="Martijn J."/>
            <person name="Lind A.E."/>
            <person name="van Eijk R."/>
            <person name="Schleper C."/>
            <person name="Guy L."/>
            <person name="Ettema T.J."/>
        </authorList>
    </citation>
    <scope>NUCLEOTIDE SEQUENCE</scope>
</reference>
<evidence type="ECO:0000256" key="2">
    <source>
        <dbReference type="ARBA" id="ARBA00022980"/>
    </source>
</evidence>
<dbReference type="CDD" id="cd01425">
    <property type="entry name" value="RPS2"/>
    <property type="match status" value="1"/>
</dbReference>
<dbReference type="PANTHER" id="PTHR11489">
    <property type="entry name" value="40S RIBOSOMAL PROTEIN SA"/>
    <property type="match status" value="1"/>
</dbReference>
<evidence type="ECO:0000256" key="5">
    <source>
        <dbReference type="SAM" id="MobiDB-lite"/>
    </source>
</evidence>
<keyword evidence="3" id="KW-0687">Ribonucleoprotein</keyword>
<feature type="compositionally biased region" description="Low complexity" evidence="5">
    <location>
        <begin position="270"/>
        <end position="288"/>
    </location>
</feature>
<dbReference type="GO" id="GO:0003735">
    <property type="term" value="F:structural constituent of ribosome"/>
    <property type="evidence" value="ECO:0007669"/>
    <property type="project" value="InterPro"/>
</dbReference>
<dbReference type="NCBIfam" id="TIGR01012">
    <property type="entry name" value="uS2_euk_arch"/>
    <property type="match status" value="1"/>
</dbReference>